<dbReference type="AlphaFoldDB" id="A0A2T6C9W2"/>
<evidence type="ECO:0000313" key="3">
    <source>
        <dbReference type="Proteomes" id="UP000244240"/>
    </source>
</evidence>
<accession>A0A2T6C9W2</accession>
<keyword evidence="1" id="KW-0472">Membrane</keyword>
<dbReference type="RefSeq" id="WP_108021546.1">
    <property type="nucleotide sequence ID" value="NZ_QBKR01000001.1"/>
</dbReference>
<feature type="transmembrane region" description="Helical" evidence="1">
    <location>
        <begin position="187"/>
        <end position="207"/>
    </location>
</feature>
<feature type="transmembrane region" description="Helical" evidence="1">
    <location>
        <begin position="155"/>
        <end position="175"/>
    </location>
</feature>
<keyword evidence="1" id="KW-1133">Transmembrane helix</keyword>
<feature type="transmembrane region" description="Helical" evidence="1">
    <location>
        <begin position="115"/>
        <end position="135"/>
    </location>
</feature>
<name>A0A2T6C9W2_9BACL</name>
<protein>
    <recommendedName>
        <fullName evidence="4">Prolipoprotein diacylglyceryl transferase</fullName>
    </recommendedName>
</protein>
<comment type="caution">
    <text evidence="2">The sequence shown here is derived from an EMBL/GenBank/DDBJ whole genome shotgun (WGS) entry which is preliminary data.</text>
</comment>
<evidence type="ECO:0008006" key="4">
    <source>
        <dbReference type="Google" id="ProtNLM"/>
    </source>
</evidence>
<dbReference type="Proteomes" id="UP000244240">
    <property type="component" value="Unassembled WGS sequence"/>
</dbReference>
<sequence length="260" mass="28805">MLTMEVIRLGSFQLPISWLAGWLLIWAGGKVAEKWRVQPGGKAVKWSEGFIHAALIGFVVWRWSPLLWDPISVWDDPRSLLFMSGSVKGVWLAWAVVIGYLGWFTGTSGGTWRGLLDAAGVTALTAVLGYSLLFVRLGEITSLPWGISPEGYGEAYHPVHVYRALILAAVGWYGWKIRPRLREGESFSRMGLAAGIGLLLVSYMDYYPVRAWLGLSGEQWTFAVLASTAWILGLWDDRKEVTGEAGKPPPGRNHPTASRF</sequence>
<gene>
    <name evidence="2" type="ORF">C8P63_101302</name>
</gene>
<evidence type="ECO:0000313" key="2">
    <source>
        <dbReference type="EMBL" id="PTX65073.1"/>
    </source>
</evidence>
<proteinExistence type="predicted"/>
<dbReference type="EMBL" id="QBKR01000001">
    <property type="protein sequence ID" value="PTX65073.1"/>
    <property type="molecule type" value="Genomic_DNA"/>
</dbReference>
<organism evidence="2 3">
    <name type="scientific">Melghirimyces profundicolus</name>
    <dbReference type="NCBI Taxonomy" id="1242148"/>
    <lineage>
        <taxon>Bacteria</taxon>
        <taxon>Bacillati</taxon>
        <taxon>Bacillota</taxon>
        <taxon>Bacilli</taxon>
        <taxon>Bacillales</taxon>
        <taxon>Thermoactinomycetaceae</taxon>
        <taxon>Melghirimyces</taxon>
    </lineage>
</organism>
<feature type="transmembrane region" description="Helical" evidence="1">
    <location>
        <begin position="12"/>
        <end position="29"/>
    </location>
</feature>
<dbReference type="OrthoDB" id="1796359at2"/>
<evidence type="ECO:0000256" key="1">
    <source>
        <dbReference type="SAM" id="Phobius"/>
    </source>
</evidence>
<keyword evidence="1" id="KW-0812">Transmembrane</keyword>
<feature type="transmembrane region" description="Helical" evidence="1">
    <location>
        <begin position="80"/>
        <end position="103"/>
    </location>
</feature>
<keyword evidence="3" id="KW-1185">Reference proteome</keyword>
<reference evidence="2 3" key="1">
    <citation type="submission" date="2018-04" db="EMBL/GenBank/DDBJ databases">
        <title>Genomic Encyclopedia of Archaeal and Bacterial Type Strains, Phase II (KMG-II): from individual species to whole genera.</title>
        <authorList>
            <person name="Goeker M."/>
        </authorList>
    </citation>
    <scope>NUCLEOTIDE SEQUENCE [LARGE SCALE GENOMIC DNA]</scope>
    <source>
        <strain evidence="2 3">DSM 45787</strain>
    </source>
</reference>